<dbReference type="RefSeq" id="WP_122226617.1">
    <property type="nucleotide sequence ID" value="NZ_RDQO01000001.1"/>
</dbReference>
<gene>
    <name evidence="1" type="ORF">D8I35_05280</name>
</gene>
<reference evidence="1 2" key="1">
    <citation type="submission" date="2018-10" db="EMBL/GenBank/DDBJ databases">
        <title>Draft genome of Cortibacter populi DSM10536.</title>
        <authorList>
            <person name="Bernier A.-M."/>
            <person name="Bernard K."/>
        </authorList>
    </citation>
    <scope>NUCLEOTIDE SEQUENCE [LARGE SCALE GENOMIC DNA]</scope>
    <source>
        <strain evidence="1 2">DSM 105136</strain>
    </source>
</reference>
<evidence type="ECO:0000313" key="2">
    <source>
        <dbReference type="Proteomes" id="UP000278006"/>
    </source>
</evidence>
<evidence type="ECO:0000313" key="1">
    <source>
        <dbReference type="EMBL" id="RMX08491.1"/>
    </source>
</evidence>
<proteinExistence type="predicted"/>
<dbReference type="Proteomes" id="UP000278006">
    <property type="component" value="Unassembled WGS sequence"/>
</dbReference>
<sequence>MQSSQSTIDVSRALTDALQGRVLESVLVGVDGAFSIRCQDGTVASLACTTTFTSAVQHVTADGPAPCADCSAAPAALTADDYRPKFPAPLQDLILQSDAAVAPECLATKPPAQRVTISGINGIGFGMGASKSGIDWERVVTLPSFQLFAEEMTPNADGKNSLEHAIAYVEQASKSKKEADFFQQYAEWFDAKGYWPAETPLGSLKEVK</sequence>
<accession>A0A3M6QZW0</accession>
<dbReference type="AlphaFoldDB" id="A0A3M6QZW0"/>
<dbReference type="OrthoDB" id="8913794at2"/>
<protein>
    <submittedName>
        <fullName evidence="1">Uncharacterized protein</fullName>
    </submittedName>
</protein>
<comment type="caution">
    <text evidence="1">The sequence shown here is derived from an EMBL/GenBank/DDBJ whole genome shotgun (WGS) entry which is preliminary data.</text>
</comment>
<name>A0A3M6QZW0_9BURK</name>
<dbReference type="EMBL" id="RDQO01000001">
    <property type="protein sequence ID" value="RMX08491.1"/>
    <property type="molecule type" value="Genomic_DNA"/>
</dbReference>
<organism evidence="1 2">
    <name type="scientific">Corticibacter populi</name>
    <dbReference type="NCBI Taxonomy" id="1550736"/>
    <lineage>
        <taxon>Bacteria</taxon>
        <taxon>Pseudomonadati</taxon>
        <taxon>Pseudomonadota</taxon>
        <taxon>Betaproteobacteria</taxon>
        <taxon>Burkholderiales</taxon>
        <taxon>Comamonadaceae</taxon>
        <taxon>Corticibacter</taxon>
    </lineage>
</organism>
<keyword evidence="2" id="KW-1185">Reference proteome</keyword>